<organism evidence="1 2">
    <name type="scientific">Neisseria elongata subsp. glycolytica ATCC 29315</name>
    <dbReference type="NCBI Taxonomy" id="546263"/>
    <lineage>
        <taxon>Bacteria</taxon>
        <taxon>Pseudomonadati</taxon>
        <taxon>Pseudomonadota</taxon>
        <taxon>Betaproteobacteria</taxon>
        <taxon>Neisseriales</taxon>
        <taxon>Neisseriaceae</taxon>
        <taxon>Neisseria</taxon>
    </lineage>
</organism>
<accession>D4DM26</accession>
<dbReference type="EMBL" id="ADBF01000002">
    <property type="protein sequence ID" value="EFE51129.1"/>
    <property type="molecule type" value="Genomic_DNA"/>
</dbReference>
<reference evidence="1 2" key="1">
    <citation type="submission" date="2010-02" db="EMBL/GenBank/DDBJ databases">
        <authorList>
            <person name="Weinstock G."/>
            <person name="Sodergren E."/>
            <person name="Clifton S."/>
            <person name="Fulton L."/>
            <person name="Fulton B."/>
            <person name="Courtney L."/>
            <person name="Fronick C."/>
            <person name="Harrison M."/>
            <person name="Strong C."/>
            <person name="Farmer C."/>
            <person name="Delahaunty K."/>
            <person name="Markovic C."/>
            <person name="Hall O."/>
            <person name="Minx P."/>
            <person name="Tomlinson C."/>
            <person name="Mitreva M."/>
            <person name="Nelson J."/>
            <person name="Hou S."/>
            <person name="Wollam A."/>
            <person name="Pepin K.H."/>
            <person name="Johnson M."/>
            <person name="Bhonagiri V."/>
            <person name="Zhang X."/>
            <person name="Suruliraj S."/>
            <person name="Warren W."/>
            <person name="Chinwalla A."/>
            <person name="Mardis E.R."/>
            <person name="Wilson R.K."/>
        </authorList>
    </citation>
    <scope>NUCLEOTIDE SEQUENCE [LARGE SCALE GENOMIC DNA]</scope>
    <source>
        <strain evidence="1 2">ATCC 29315</strain>
    </source>
</reference>
<evidence type="ECO:0000313" key="1">
    <source>
        <dbReference type="EMBL" id="EFE51129.1"/>
    </source>
</evidence>
<dbReference type="AlphaFoldDB" id="D4DM26"/>
<proteinExistence type="predicted"/>
<protein>
    <submittedName>
        <fullName evidence="1">Uncharacterized protein</fullName>
    </submittedName>
</protein>
<name>D4DM26_NEIEG</name>
<dbReference type="Proteomes" id="UP000005536">
    <property type="component" value="Unassembled WGS sequence"/>
</dbReference>
<sequence>MSIKDKVCCAAAAACVVCAVKTPRLFGRGKCEAVPKWSGTAF</sequence>
<comment type="caution">
    <text evidence="1">The sequence shown here is derived from an EMBL/GenBank/DDBJ whole genome shotgun (WGS) entry which is preliminary data.</text>
</comment>
<gene>
    <name evidence="1" type="ORF">NEIELOOT_00086</name>
</gene>
<evidence type="ECO:0000313" key="2">
    <source>
        <dbReference type="Proteomes" id="UP000005536"/>
    </source>
</evidence>